<dbReference type="Proteomes" id="UP000077266">
    <property type="component" value="Unassembled WGS sequence"/>
</dbReference>
<accession>A0A165MJ64</accession>
<feature type="region of interest" description="Disordered" evidence="2">
    <location>
        <begin position="119"/>
        <end position="151"/>
    </location>
</feature>
<reference evidence="3 4" key="1">
    <citation type="journal article" date="2016" name="Mol. Biol. Evol.">
        <title>Comparative Genomics of Early-Diverging Mushroom-Forming Fungi Provides Insights into the Origins of Lignocellulose Decay Capabilities.</title>
        <authorList>
            <person name="Nagy L.G."/>
            <person name="Riley R."/>
            <person name="Tritt A."/>
            <person name="Adam C."/>
            <person name="Daum C."/>
            <person name="Floudas D."/>
            <person name="Sun H."/>
            <person name="Yadav J.S."/>
            <person name="Pangilinan J."/>
            <person name="Larsson K.H."/>
            <person name="Matsuura K."/>
            <person name="Barry K."/>
            <person name="Labutti K."/>
            <person name="Kuo R."/>
            <person name="Ohm R.A."/>
            <person name="Bhattacharya S.S."/>
            <person name="Shirouzu T."/>
            <person name="Yoshinaga Y."/>
            <person name="Martin F.M."/>
            <person name="Grigoriev I.V."/>
            <person name="Hibbett D.S."/>
        </authorList>
    </citation>
    <scope>NUCLEOTIDE SEQUENCE [LARGE SCALE GENOMIC DNA]</scope>
    <source>
        <strain evidence="3 4">HHB12029</strain>
    </source>
</reference>
<feature type="compositionally biased region" description="Polar residues" evidence="2">
    <location>
        <begin position="183"/>
        <end position="198"/>
    </location>
</feature>
<keyword evidence="1" id="KW-0175">Coiled coil</keyword>
<feature type="region of interest" description="Disordered" evidence="2">
    <location>
        <begin position="40"/>
        <end position="59"/>
    </location>
</feature>
<keyword evidence="4" id="KW-1185">Reference proteome</keyword>
<dbReference type="AlphaFoldDB" id="A0A165MJ64"/>
<feature type="compositionally biased region" description="Basic and acidic residues" evidence="2">
    <location>
        <begin position="120"/>
        <end position="149"/>
    </location>
</feature>
<dbReference type="InParanoid" id="A0A165MJ64"/>
<evidence type="ECO:0000313" key="4">
    <source>
        <dbReference type="Proteomes" id="UP000077266"/>
    </source>
</evidence>
<proteinExistence type="predicted"/>
<evidence type="ECO:0000313" key="3">
    <source>
        <dbReference type="EMBL" id="KZV99341.1"/>
    </source>
</evidence>
<dbReference type="EMBL" id="KV425910">
    <property type="protein sequence ID" value="KZV99341.1"/>
    <property type="molecule type" value="Genomic_DNA"/>
</dbReference>
<feature type="coiled-coil region" evidence="1">
    <location>
        <begin position="62"/>
        <end position="89"/>
    </location>
</feature>
<organism evidence="3 4">
    <name type="scientific">Exidia glandulosa HHB12029</name>
    <dbReference type="NCBI Taxonomy" id="1314781"/>
    <lineage>
        <taxon>Eukaryota</taxon>
        <taxon>Fungi</taxon>
        <taxon>Dikarya</taxon>
        <taxon>Basidiomycota</taxon>
        <taxon>Agaricomycotina</taxon>
        <taxon>Agaricomycetes</taxon>
        <taxon>Auriculariales</taxon>
        <taxon>Exidiaceae</taxon>
        <taxon>Exidia</taxon>
    </lineage>
</organism>
<gene>
    <name evidence="3" type="ORF">EXIGLDRAFT_698814</name>
</gene>
<evidence type="ECO:0000256" key="1">
    <source>
        <dbReference type="SAM" id="Coils"/>
    </source>
</evidence>
<evidence type="ECO:0000256" key="2">
    <source>
        <dbReference type="SAM" id="MobiDB-lite"/>
    </source>
</evidence>
<feature type="region of interest" description="Disordered" evidence="2">
    <location>
        <begin position="176"/>
        <end position="226"/>
    </location>
</feature>
<name>A0A165MJ64_EXIGL</name>
<sequence length="346" mass="38702">MELAQLRATNTTLLTENEKLKVDFAAQAGEMAKLRQLAAHREDPATRDPCRSEMKSTDLEARSRWQDKVDELRAALDRSQSTNIALQAELDKRTRQNDSVAKLIADNLHLKKALAANQELSKKHVSEASAAREARGAMEQRVQEMESRVRSHVATKVILSEKLKLTEKRCAGLEKQLEGRSADTASVQPPSDAMTASPSKRKAPSDDTSSPRRQRQRTSSTLDSPEKVVDLTQDVIDLTLDDGDFYHTHNEPWDVANNQHFIAWLRHSVLEDAFTLAAATEQLRRTKWAKLDAGGVVTGAHLADRPHHWYPLALACHELAESTLWCTGVAAAHYSFNMRYGPVQKQ</sequence>
<protein>
    <submittedName>
        <fullName evidence="3">Uncharacterized protein</fullName>
    </submittedName>
</protein>